<feature type="region of interest" description="Disordered" evidence="3">
    <location>
        <begin position="1"/>
        <end position="61"/>
    </location>
</feature>
<evidence type="ECO:0000259" key="4">
    <source>
        <dbReference type="Pfam" id="PF04082"/>
    </source>
</evidence>
<dbReference type="InterPro" id="IPR007219">
    <property type="entry name" value="XnlR_reg_dom"/>
</dbReference>
<evidence type="ECO:0000313" key="6">
    <source>
        <dbReference type="Proteomes" id="UP000018144"/>
    </source>
</evidence>
<feature type="domain" description="Xylanolytic transcriptional activator regulatory" evidence="4">
    <location>
        <begin position="163"/>
        <end position="342"/>
    </location>
</feature>
<dbReference type="OMA" id="AISMGCH"/>
<reference evidence="5 6" key="1">
    <citation type="journal article" date="2013" name="PLoS Genet.">
        <title>The genome and development-dependent transcriptomes of Pyronema confluens: a window into fungal evolution.</title>
        <authorList>
            <person name="Traeger S."/>
            <person name="Altegoer F."/>
            <person name="Freitag M."/>
            <person name="Gabaldon T."/>
            <person name="Kempken F."/>
            <person name="Kumar A."/>
            <person name="Marcet-Houben M."/>
            <person name="Poggeler S."/>
            <person name="Stajich J.E."/>
            <person name="Nowrousian M."/>
        </authorList>
    </citation>
    <scope>NUCLEOTIDE SEQUENCE [LARGE SCALE GENOMIC DNA]</scope>
    <source>
        <strain evidence="6">CBS 100304</strain>
        <tissue evidence="5">Vegetative mycelium</tissue>
    </source>
</reference>
<dbReference type="PANTHER" id="PTHR31001">
    <property type="entry name" value="UNCHARACTERIZED TRANSCRIPTIONAL REGULATORY PROTEIN"/>
    <property type="match status" value="1"/>
</dbReference>
<dbReference type="GO" id="GO:0006351">
    <property type="term" value="P:DNA-templated transcription"/>
    <property type="evidence" value="ECO:0007669"/>
    <property type="project" value="InterPro"/>
</dbReference>
<keyword evidence="6" id="KW-1185">Reference proteome</keyword>
<name>U4L6Y1_PYROM</name>
<organism evidence="5 6">
    <name type="scientific">Pyronema omphalodes (strain CBS 100304)</name>
    <name type="common">Pyronema confluens</name>
    <dbReference type="NCBI Taxonomy" id="1076935"/>
    <lineage>
        <taxon>Eukaryota</taxon>
        <taxon>Fungi</taxon>
        <taxon>Dikarya</taxon>
        <taxon>Ascomycota</taxon>
        <taxon>Pezizomycotina</taxon>
        <taxon>Pezizomycetes</taxon>
        <taxon>Pezizales</taxon>
        <taxon>Pyronemataceae</taxon>
        <taxon>Pyronema</taxon>
    </lineage>
</organism>
<dbReference type="Proteomes" id="UP000018144">
    <property type="component" value="Unassembled WGS sequence"/>
</dbReference>
<gene>
    <name evidence="5" type="ORF">PCON_05382</name>
</gene>
<dbReference type="AlphaFoldDB" id="U4L6Y1"/>
<protein>
    <submittedName>
        <fullName evidence="5">Similar to Uncharacterized transcriptional regulatory protein C139.03 acc. no. Q9UTN0</fullName>
    </submittedName>
</protein>
<dbReference type="InterPro" id="IPR050613">
    <property type="entry name" value="Sec_Metabolite_Reg"/>
</dbReference>
<dbReference type="GO" id="GO:0005634">
    <property type="term" value="C:nucleus"/>
    <property type="evidence" value="ECO:0007669"/>
    <property type="project" value="UniProtKB-SubCell"/>
</dbReference>
<dbReference type="CDD" id="cd12148">
    <property type="entry name" value="fungal_TF_MHR"/>
    <property type="match status" value="1"/>
</dbReference>
<evidence type="ECO:0000313" key="5">
    <source>
        <dbReference type="EMBL" id="CCX05795.1"/>
    </source>
</evidence>
<accession>U4L6Y1</accession>
<dbReference type="Pfam" id="PF04082">
    <property type="entry name" value="Fungal_trans"/>
    <property type="match status" value="1"/>
</dbReference>
<dbReference type="EMBL" id="HF935273">
    <property type="protein sequence ID" value="CCX05795.1"/>
    <property type="molecule type" value="Genomic_DNA"/>
</dbReference>
<proteinExistence type="predicted"/>
<evidence type="ECO:0000256" key="1">
    <source>
        <dbReference type="ARBA" id="ARBA00004123"/>
    </source>
</evidence>
<feature type="compositionally biased region" description="Polar residues" evidence="3">
    <location>
        <begin position="37"/>
        <end position="61"/>
    </location>
</feature>
<comment type="subcellular location">
    <subcellularLocation>
        <location evidence="1">Nucleus</location>
    </subcellularLocation>
</comment>
<evidence type="ECO:0000256" key="3">
    <source>
        <dbReference type="SAM" id="MobiDB-lite"/>
    </source>
</evidence>
<dbReference type="STRING" id="1076935.U4L6Y1"/>
<evidence type="ECO:0000256" key="2">
    <source>
        <dbReference type="ARBA" id="ARBA00023242"/>
    </source>
</evidence>
<dbReference type="GO" id="GO:0008270">
    <property type="term" value="F:zinc ion binding"/>
    <property type="evidence" value="ECO:0007669"/>
    <property type="project" value="InterPro"/>
</dbReference>
<dbReference type="GO" id="GO:0003677">
    <property type="term" value="F:DNA binding"/>
    <property type="evidence" value="ECO:0007669"/>
    <property type="project" value="InterPro"/>
</dbReference>
<keyword evidence="2" id="KW-0539">Nucleus</keyword>
<sequence length="736" mass="81302">MAAPHTNERTISPSPVGLESPPTSSASGDSHGEPRSRLSSFSNSTRTDILASQRTASSPVSYNSCGKNSGFTGILRGDDIAGVRYEVSQSRWTSVLDGSPNTAHILAAKLAPSIPWDSGSPFNRLRSDQLTNSINFPFDDQQVASLDSLHALLPPRQHLEYLISKYLTLFSPLFHILHDPTFLRQYQQFSTNPSSQPLSWLALLFVVLSLAVTALPENDPLLSDIGRDPSGAKNIRTLSSRYRQAAMRALAADGFMIRYRLSTLQALILLIYAINHSLGEDGGSWSLLGLTQSIALALGVHVDVVEGEGINGLERETRRRCWAGLGMLGTIQATSFGRSEMLGSGSVGRFTGEDGGLEVADVNDADITEHAMRTAEVGTPTQMSYMIFKFRLYSLASRICKGIFSLQPGIRMTYESVCELDRAIETESQKWDQKYLEHGGPNMREIHHQAHWNILKGYSCQLRLLLHRPFFFNDAVTEAGLSSRDIGPSSRNTEGYVSSFQRCIQSSIKLLQIHQVLYDTPEFLDYQWFNCGLGSFHAFHGSVVLIAALHRVLDPSSGTAKREKAGLLREMGVSPETLREMLHGLQDRLKSLQERSEICRKSSKVLGGLLATLPPARHQVFLEATPPRTISPQLQHRFSSPALAYAQGFGQDSPSPTSPPQPVQENHLEIHAIQPQGWPPVAMEPAATMDLDILSQTFWEEKLNPAMWLNAGGFRWEEWEPTVLFPTVQGMEGVPV</sequence>
<dbReference type="OrthoDB" id="2406834at2759"/>
<dbReference type="PANTHER" id="PTHR31001:SF40">
    <property type="entry name" value="ZN(II)2CYS6 TRANSCRIPTION FACTOR (EUROFUNG)"/>
    <property type="match status" value="1"/>
</dbReference>
<dbReference type="eggNOG" id="ENOG502RY77">
    <property type="taxonomic scope" value="Eukaryota"/>
</dbReference>